<protein>
    <submittedName>
        <fullName evidence="1">Uncharacterized protein</fullName>
    </submittedName>
</protein>
<evidence type="ECO:0000313" key="1">
    <source>
        <dbReference type="EMBL" id="RLN29037.1"/>
    </source>
</evidence>
<accession>A0A3L6SXK1</accession>
<reference evidence="2" key="1">
    <citation type="journal article" date="2019" name="Nat. Commun.">
        <title>The genome of broomcorn millet.</title>
        <authorList>
            <person name="Zou C."/>
            <person name="Miki D."/>
            <person name="Li D."/>
            <person name="Tang Q."/>
            <person name="Xiao L."/>
            <person name="Rajput S."/>
            <person name="Deng P."/>
            <person name="Jia W."/>
            <person name="Huang R."/>
            <person name="Zhang M."/>
            <person name="Sun Y."/>
            <person name="Hu J."/>
            <person name="Fu X."/>
            <person name="Schnable P.S."/>
            <person name="Li F."/>
            <person name="Zhang H."/>
            <person name="Feng B."/>
            <person name="Zhu X."/>
            <person name="Liu R."/>
            <person name="Schnable J.C."/>
            <person name="Zhu J.-K."/>
            <person name="Zhang H."/>
        </authorList>
    </citation>
    <scope>NUCLEOTIDE SEQUENCE [LARGE SCALE GENOMIC DNA]</scope>
</reference>
<evidence type="ECO:0000313" key="2">
    <source>
        <dbReference type="Proteomes" id="UP000275267"/>
    </source>
</evidence>
<comment type="caution">
    <text evidence="1">The sequence shown here is derived from an EMBL/GenBank/DDBJ whole genome shotgun (WGS) entry which is preliminary data.</text>
</comment>
<name>A0A3L6SXK1_PANMI</name>
<proteinExistence type="predicted"/>
<sequence length="95" mass="10818">MDQMSNVFWTNMVRGESDVPGLDDLNFPLTNETQQIDESATEVQGIDVEGRVEADLMEKEDKIMSMDMTLPSLTQTQLQYYQIMQAKIIAHCLSD</sequence>
<dbReference type="Proteomes" id="UP000275267">
    <property type="component" value="Unassembled WGS sequence"/>
</dbReference>
<organism evidence="1 2">
    <name type="scientific">Panicum miliaceum</name>
    <name type="common">Proso millet</name>
    <name type="synonym">Broomcorn millet</name>
    <dbReference type="NCBI Taxonomy" id="4540"/>
    <lineage>
        <taxon>Eukaryota</taxon>
        <taxon>Viridiplantae</taxon>
        <taxon>Streptophyta</taxon>
        <taxon>Embryophyta</taxon>
        <taxon>Tracheophyta</taxon>
        <taxon>Spermatophyta</taxon>
        <taxon>Magnoliopsida</taxon>
        <taxon>Liliopsida</taxon>
        <taxon>Poales</taxon>
        <taxon>Poaceae</taxon>
        <taxon>PACMAD clade</taxon>
        <taxon>Panicoideae</taxon>
        <taxon>Panicodae</taxon>
        <taxon>Paniceae</taxon>
        <taxon>Panicinae</taxon>
        <taxon>Panicum</taxon>
        <taxon>Panicum sect. Panicum</taxon>
    </lineage>
</organism>
<gene>
    <name evidence="1" type="ORF">C2845_PM05G08890</name>
</gene>
<keyword evidence="2" id="KW-1185">Reference proteome</keyword>
<dbReference type="AlphaFoldDB" id="A0A3L6SXK1"/>
<dbReference type="EMBL" id="PQIB02000003">
    <property type="protein sequence ID" value="RLN29037.1"/>
    <property type="molecule type" value="Genomic_DNA"/>
</dbReference>